<dbReference type="EMBL" id="CZBP01000005">
    <property type="protein sequence ID" value="CUP83576.1"/>
    <property type="molecule type" value="Genomic_DNA"/>
</dbReference>
<dbReference type="InterPro" id="IPR008538">
    <property type="entry name" value="Uma2"/>
</dbReference>
<feature type="domain" description="Putative restriction endonuclease" evidence="1">
    <location>
        <begin position="13"/>
        <end position="150"/>
    </location>
</feature>
<dbReference type="CDD" id="cd06260">
    <property type="entry name" value="DUF820-like"/>
    <property type="match status" value="1"/>
</dbReference>
<dbReference type="Pfam" id="PF05685">
    <property type="entry name" value="Uma2"/>
    <property type="match status" value="1"/>
</dbReference>
<evidence type="ECO:0000259" key="1">
    <source>
        <dbReference type="Pfam" id="PF05685"/>
    </source>
</evidence>
<dbReference type="SUPFAM" id="SSF52980">
    <property type="entry name" value="Restriction endonuclease-like"/>
    <property type="match status" value="1"/>
</dbReference>
<protein>
    <submittedName>
        <fullName evidence="2">Uncharacterized protein conserved in cyanobacteria</fullName>
    </submittedName>
</protein>
<dbReference type="InterPro" id="IPR012296">
    <property type="entry name" value="Nuclease_put_TT1808"/>
</dbReference>
<sequence length="180" mass="20353">MPLPKERIYTIDDIYALPDGERAELIDGQIYMMAPPNTRHQVIVGELYATIRNYIKSKSGSCKPYVSPFAVFLNEDNKNYVEPDLTVVCSPDKVDEKGCHGAPDWVIEVVSPATQSKDYGIKLFKYRMAGVREYWIINPLKGIVNVYDFENESGTGLYSFDDEIPVCIYPDLSIAISELL</sequence>
<evidence type="ECO:0000313" key="3">
    <source>
        <dbReference type="EMBL" id="CUP83576.1"/>
    </source>
</evidence>
<dbReference type="InterPro" id="IPR011335">
    <property type="entry name" value="Restrct_endonuc-II-like"/>
</dbReference>
<dbReference type="RefSeq" id="WP_025577348.1">
    <property type="nucleotide sequence ID" value="NZ_CYZA01000001.1"/>
</dbReference>
<reference evidence="4 5" key="1">
    <citation type="submission" date="2015-09" db="EMBL/GenBank/DDBJ databases">
        <authorList>
            <consortium name="Pathogen Informatics"/>
        </authorList>
    </citation>
    <scope>NUCLEOTIDE SEQUENCE [LARGE SCALE GENOMIC DNA]</scope>
    <source>
        <strain evidence="2 4">2789STDY5608838</strain>
        <strain evidence="3 5">2789STDY5834957</strain>
    </source>
</reference>
<dbReference type="EMBL" id="CYZA01000001">
    <property type="protein sequence ID" value="CUN42414.1"/>
    <property type="molecule type" value="Genomic_DNA"/>
</dbReference>
<dbReference type="GeneID" id="75079785"/>
<accession>A0A173WSW9</accession>
<dbReference type="Proteomes" id="UP000095447">
    <property type="component" value="Unassembled WGS sequence"/>
</dbReference>
<evidence type="ECO:0000313" key="2">
    <source>
        <dbReference type="EMBL" id="CUN42414.1"/>
    </source>
</evidence>
<dbReference type="PANTHER" id="PTHR34107">
    <property type="entry name" value="SLL0198 PROTEIN-RELATED"/>
    <property type="match status" value="1"/>
</dbReference>
<organism evidence="2 4">
    <name type="scientific">Blautia obeum</name>
    <dbReference type="NCBI Taxonomy" id="40520"/>
    <lineage>
        <taxon>Bacteria</taxon>
        <taxon>Bacillati</taxon>
        <taxon>Bacillota</taxon>
        <taxon>Clostridia</taxon>
        <taxon>Lachnospirales</taxon>
        <taxon>Lachnospiraceae</taxon>
        <taxon>Blautia</taxon>
    </lineage>
</organism>
<dbReference type="Gene3D" id="3.90.1570.10">
    <property type="entry name" value="tt1808, chain A"/>
    <property type="match status" value="1"/>
</dbReference>
<evidence type="ECO:0000313" key="5">
    <source>
        <dbReference type="Proteomes" id="UP000095762"/>
    </source>
</evidence>
<dbReference type="PANTHER" id="PTHR34107:SF4">
    <property type="entry name" value="SLL1222 PROTEIN"/>
    <property type="match status" value="1"/>
</dbReference>
<dbReference type="Proteomes" id="UP000095762">
    <property type="component" value="Unassembled WGS sequence"/>
</dbReference>
<dbReference type="AlphaFoldDB" id="A0A173WSW9"/>
<gene>
    <name evidence="2" type="ORF">ERS852395_00289</name>
    <name evidence="3" type="ORF">ERS852569_00932</name>
</gene>
<proteinExistence type="predicted"/>
<name>A0A173WSW9_9FIRM</name>
<evidence type="ECO:0000313" key="4">
    <source>
        <dbReference type="Proteomes" id="UP000095447"/>
    </source>
</evidence>